<sequence>MDAAHKFRYSVHTGPDKMYHDLKALYRWPHMKADIARYCLTCSKVKVEYQKPSDLLQQPEIPMEVVARHGVPISIISYRDA</sequence>
<dbReference type="EMBL" id="SZYD01000018">
    <property type="protein sequence ID" value="KAD2805518.1"/>
    <property type="molecule type" value="Genomic_DNA"/>
</dbReference>
<accession>A0A5N6LVA3</accession>
<dbReference type="Gene3D" id="1.10.340.70">
    <property type="match status" value="1"/>
</dbReference>
<dbReference type="OrthoDB" id="1938712at2759"/>
<evidence type="ECO:0000259" key="1">
    <source>
        <dbReference type="Pfam" id="PF17921"/>
    </source>
</evidence>
<dbReference type="InterPro" id="IPR041588">
    <property type="entry name" value="Integrase_H2C2"/>
</dbReference>
<evidence type="ECO:0000313" key="2">
    <source>
        <dbReference type="EMBL" id="KAD2805518.1"/>
    </source>
</evidence>
<reference evidence="2 3" key="1">
    <citation type="submission" date="2019-05" db="EMBL/GenBank/DDBJ databases">
        <title>Mikania micrantha, genome provides insights into the molecular mechanism of rapid growth.</title>
        <authorList>
            <person name="Liu B."/>
        </authorList>
    </citation>
    <scope>NUCLEOTIDE SEQUENCE [LARGE SCALE GENOMIC DNA]</scope>
    <source>
        <strain evidence="2">NLD-2019</strain>
        <tissue evidence="2">Leaf</tissue>
    </source>
</reference>
<name>A0A5N6LVA3_9ASTR</name>
<comment type="caution">
    <text evidence="2">The sequence shown here is derived from an EMBL/GenBank/DDBJ whole genome shotgun (WGS) entry which is preliminary data.</text>
</comment>
<proteinExistence type="predicted"/>
<organism evidence="2 3">
    <name type="scientific">Mikania micrantha</name>
    <name type="common">bitter vine</name>
    <dbReference type="NCBI Taxonomy" id="192012"/>
    <lineage>
        <taxon>Eukaryota</taxon>
        <taxon>Viridiplantae</taxon>
        <taxon>Streptophyta</taxon>
        <taxon>Embryophyta</taxon>
        <taxon>Tracheophyta</taxon>
        <taxon>Spermatophyta</taxon>
        <taxon>Magnoliopsida</taxon>
        <taxon>eudicotyledons</taxon>
        <taxon>Gunneridae</taxon>
        <taxon>Pentapetalae</taxon>
        <taxon>asterids</taxon>
        <taxon>campanulids</taxon>
        <taxon>Asterales</taxon>
        <taxon>Asteraceae</taxon>
        <taxon>Asteroideae</taxon>
        <taxon>Heliantheae alliance</taxon>
        <taxon>Eupatorieae</taxon>
        <taxon>Mikania</taxon>
    </lineage>
</organism>
<protein>
    <recommendedName>
        <fullName evidence="1">Integrase zinc-binding domain-containing protein</fullName>
    </recommendedName>
</protein>
<keyword evidence="3" id="KW-1185">Reference proteome</keyword>
<feature type="domain" description="Integrase zinc-binding" evidence="1">
    <location>
        <begin position="2"/>
        <end position="43"/>
    </location>
</feature>
<evidence type="ECO:0000313" key="3">
    <source>
        <dbReference type="Proteomes" id="UP000326396"/>
    </source>
</evidence>
<dbReference type="Pfam" id="PF17921">
    <property type="entry name" value="Integrase_H2C2"/>
    <property type="match status" value="1"/>
</dbReference>
<dbReference type="Proteomes" id="UP000326396">
    <property type="component" value="Linkage Group LG8"/>
</dbReference>
<gene>
    <name evidence="2" type="ORF">E3N88_38895</name>
</gene>
<dbReference type="AlphaFoldDB" id="A0A5N6LVA3"/>